<dbReference type="PROSITE" id="PS00139">
    <property type="entry name" value="THIOL_PROTEASE_CYS"/>
    <property type="match status" value="1"/>
</dbReference>
<proteinExistence type="inferred from homology"/>
<dbReference type="Gene3D" id="3.90.70.10">
    <property type="entry name" value="Cysteine proteinases"/>
    <property type="match status" value="1"/>
</dbReference>
<dbReference type="PANTHER" id="PTHR12411">
    <property type="entry name" value="CYSTEINE PROTEASE FAMILY C1-RELATED"/>
    <property type="match status" value="1"/>
</dbReference>
<dbReference type="InterPro" id="IPR000668">
    <property type="entry name" value="Peptidase_C1A_C"/>
</dbReference>
<feature type="non-terminal residue" evidence="3">
    <location>
        <position position="1"/>
    </location>
</feature>
<dbReference type="GO" id="GO:0006508">
    <property type="term" value="P:proteolysis"/>
    <property type="evidence" value="ECO:0007669"/>
    <property type="project" value="InterPro"/>
</dbReference>
<dbReference type="AlphaFoldDB" id="A0A146KFJ7"/>
<dbReference type="PRINTS" id="PR00705">
    <property type="entry name" value="PAPAIN"/>
</dbReference>
<reference evidence="3" key="1">
    <citation type="submission" date="2015-07" db="EMBL/GenBank/DDBJ databases">
        <title>Adaptation to a free-living lifestyle via gene acquisitions in the diplomonad Trepomonas sp. PC1.</title>
        <authorList>
            <person name="Xu F."/>
            <person name="Jerlstrom-Hultqvist J."/>
            <person name="Kolisko M."/>
            <person name="Simpson A.G.B."/>
            <person name="Roger A.J."/>
            <person name="Svard S.G."/>
            <person name="Andersson J.O."/>
        </authorList>
    </citation>
    <scope>NUCLEOTIDE SEQUENCE</scope>
    <source>
        <strain evidence="3">PC1</strain>
    </source>
</reference>
<dbReference type="SUPFAM" id="SSF54001">
    <property type="entry name" value="Cysteine proteinases"/>
    <property type="match status" value="1"/>
</dbReference>
<gene>
    <name evidence="3" type="ORF">TPC1_11408</name>
</gene>
<evidence type="ECO:0000256" key="1">
    <source>
        <dbReference type="ARBA" id="ARBA00008455"/>
    </source>
</evidence>
<accession>A0A146KFJ7</accession>
<sequence length="279" mass="32009">VLTTFHNLKMLEILKNTPNMLWTPQIPNYFAGYSKSQIKSLLMPLSPYSLDNKVKYDNIPPKSFDWSTLRPECMLVRDQANCGGCWAFSSVDPFSDSRCIYHKDKKRVQYSEEYMIACDKNADGCYGGELRQSWQFLAKTGVPSDKCVSFKSGVNGTTPKCPRKCDNGKKIKRTHVKFYFDVCDSEMSIMAALVFGPIQTGFTVYTDFLYYQKGIYQHTTGEIEGKHAVTIVGYGEENGIKFWKVRNSWSDKWAENGYFRIIRGINNCDFEQECYLGIP</sequence>
<feature type="domain" description="Peptidase C1A papain C-terminal" evidence="2">
    <location>
        <begin position="60"/>
        <end position="278"/>
    </location>
</feature>
<dbReference type="InterPro" id="IPR013128">
    <property type="entry name" value="Peptidase_C1A"/>
</dbReference>
<comment type="similarity">
    <text evidence="1">Belongs to the peptidase C1 family.</text>
</comment>
<dbReference type="InterPro" id="IPR000169">
    <property type="entry name" value="Pept_cys_AS"/>
</dbReference>
<dbReference type="InterPro" id="IPR038765">
    <property type="entry name" value="Papain-like_cys_pep_sf"/>
</dbReference>
<protein>
    <submittedName>
        <fullName evidence="3">Cathepsin B</fullName>
    </submittedName>
</protein>
<dbReference type="EMBL" id="GDID01001046">
    <property type="protein sequence ID" value="JAP95560.1"/>
    <property type="molecule type" value="Transcribed_RNA"/>
</dbReference>
<name>A0A146KFJ7_9EUKA</name>
<organism evidence="3">
    <name type="scientific">Trepomonas sp. PC1</name>
    <dbReference type="NCBI Taxonomy" id="1076344"/>
    <lineage>
        <taxon>Eukaryota</taxon>
        <taxon>Metamonada</taxon>
        <taxon>Diplomonadida</taxon>
        <taxon>Hexamitidae</taxon>
        <taxon>Hexamitinae</taxon>
        <taxon>Trepomonas</taxon>
    </lineage>
</organism>
<dbReference type="SMART" id="SM00645">
    <property type="entry name" value="Pept_C1"/>
    <property type="match status" value="1"/>
</dbReference>
<evidence type="ECO:0000313" key="3">
    <source>
        <dbReference type="EMBL" id="JAP95560.1"/>
    </source>
</evidence>
<evidence type="ECO:0000259" key="2">
    <source>
        <dbReference type="SMART" id="SM00645"/>
    </source>
</evidence>
<dbReference type="Pfam" id="PF00112">
    <property type="entry name" value="Peptidase_C1"/>
    <property type="match status" value="1"/>
</dbReference>
<dbReference type="GO" id="GO:0008234">
    <property type="term" value="F:cysteine-type peptidase activity"/>
    <property type="evidence" value="ECO:0007669"/>
    <property type="project" value="InterPro"/>
</dbReference>